<dbReference type="STRING" id="139825.A0A401GUR3"/>
<reference evidence="2 3" key="1">
    <citation type="journal article" date="2018" name="Sci. Rep.">
        <title>Genome sequence of the cauliflower mushroom Sparassis crispa (Hanabiratake) and its association with beneficial usage.</title>
        <authorList>
            <person name="Kiyama R."/>
            <person name="Furutani Y."/>
            <person name="Kawaguchi K."/>
            <person name="Nakanishi T."/>
        </authorList>
    </citation>
    <scope>NUCLEOTIDE SEQUENCE [LARGE SCALE GENOMIC DNA]</scope>
</reference>
<evidence type="ECO:0000256" key="1">
    <source>
        <dbReference type="SAM" id="MobiDB-lite"/>
    </source>
</evidence>
<evidence type="ECO:0000313" key="3">
    <source>
        <dbReference type="Proteomes" id="UP000287166"/>
    </source>
</evidence>
<sequence>MDIVDSSLRSLRKAADKGPAKERKKHTETIDQVASHLVLLKSSTISLEASRKVASCLRDPLLPLYATYPLPALQFTAALFRKIYHEKVLTSLGMQLEEQKAIWESVLNSLLSGVLDFLDNSDNETAKSSIGAALYPTLCEICFSLSAPMMSVDLRFTAYTLLSDSVAAHTANQQKLRDKEILGGERLGSMIWRTRDYLVMESLLNLFARLLPSTKSSNSGRAKRAAFIHSVFLSSPPPEVGNVGKELVEILERVSSQDWEDTAIRLVEALANANITFSQPFGVKEVVACQQRKPTDRLYVDSKAFVANVLVGDDQYESLDVLYSTIRKIDIGRERPGEDEGTQVVIHTNSAPTLGKESIIPSVDTGKSQSLTVHFGILQKDMERFVKALGNRGLNKHMKENATPKLSLAKSATLLEFDAQGRPAQELSQEQRIEAVAEFYGTQHSSDDVSSVHDVELMTEITKTSPRRSPRRAPLVAEPKLIVKSNSKRSHPPSTTMPALSLRATALSVPTSVTASAASRNAPMTPRNDSARRITAPPALSRTGTQKMRDTIFGTSDEELSEISDVDSIPLPLSSRQLPTKYKPVVSRVNSKPKTPKLAVERAAGQTALKSGALVITIQQNNSDAVLPVTPPRPIREDLVIAVTRKHVHPSGPVARIEDDGVDNTLRSSSPAHVVKSEHTSIKSRMRKKDQTLPQDPKDALHVKGSKRKRGVTDEEAKPPVASTDNAVVDVRASKRLRKTGSSPTCTTVPPERTESQVLRPRTTAATRATKTYRSKKDRISSPATSTTVPADIDYDSLPTHPLSTSSRNASSPLSARPVGKKKPPQARVPAATSTRRTRASAMKDKANKLPPVSTVSTVVAKPSPASNALNLPAPEDISLQDEQKVKSAVEKTSKPVSHNQSAVNKIPARLQHQMNNVSTSILKQPALPQDVHILATDNEAKSRSSNKQPHGRKSNKAPWENIELVDPVGEIMADNYGASQLDDSKYDEAEVQVNVQCVEFDNPLSAQSDLAESEAETGTEMIEDEPMTAVETAPTENDRNKEDLGARIVSPTMAIPDPPAKLRSPTPIMEKSNITIDLTQDDSPVKTKPLANTEHASPPSPTYLLALSLNDSADEILHSTPSHKSAIRDRSNPTKVARSSHTVTFAPIVEERQPSPSSTTEELETLAASSYIKSPIQVSVKESRTVNRASPSPILKTSIYSKREIRYEDEGDGIHFSKRKSSENRAPDIQDIVNVLDEIQEVLVRKITRRFDGVRYEVRVARDELVAEATSDLVKMRAESVDKFNGLIDLEAEYAKFGRIVTNGFEDLLRVNQEICDGLARATEEHDRHSLSKKMPAALCPALPPSIQRFR</sequence>
<accession>A0A401GUR3</accession>
<comment type="caution">
    <text evidence="2">The sequence shown here is derived from an EMBL/GenBank/DDBJ whole genome shotgun (WGS) entry which is preliminary data.</text>
</comment>
<feature type="region of interest" description="Disordered" evidence="1">
    <location>
        <begin position="939"/>
        <end position="958"/>
    </location>
</feature>
<evidence type="ECO:0000313" key="2">
    <source>
        <dbReference type="EMBL" id="GBE85967.1"/>
    </source>
</evidence>
<feature type="region of interest" description="Disordered" evidence="1">
    <location>
        <begin position="1"/>
        <end position="28"/>
    </location>
</feature>
<dbReference type="RefSeq" id="XP_027616880.1">
    <property type="nucleotide sequence ID" value="XM_027761079.1"/>
</dbReference>
<feature type="region of interest" description="Disordered" evidence="1">
    <location>
        <begin position="512"/>
        <end position="532"/>
    </location>
</feature>
<organism evidence="2 3">
    <name type="scientific">Sparassis crispa</name>
    <dbReference type="NCBI Taxonomy" id="139825"/>
    <lineage>
        <taxon>Eukaryota</taxon>
        <taxon>Fungi</taxon>
        <taxon>Dikarya</taxon>
        <taxon>Basidiomycota</taxon>
        <taxon>Agaricomycotina</taxon>
        <taxon>Agaricomycetes</taxon>
        <taxon>Polyporales</taxon>
        <taxon>Sparassidaceae</taxon>
        <taxon>Sparassis</taxon>
    </lineage>
</organism>
<dbReference type="GeneID" id="38782884"/>
<name>A0A401GUR3_9APHY</name>
<feature type="region of interest" description="Disordered" evidence="1">
    <location>
        <begin position="1081"/>
        <end position="1102"/>
    </location>
</feature>
<proteinExistence type="predicted"/>
<gene>
    <name evidence="2" type="ORF">SCP_0804910</name>
</gene>
<feature type="compositionally biased region" description="Polar residues" evidence="1">
    <location>
        <begin position="802"/>
        <end position="814"/>
    </location>
</feature>
<keyword evidence="3" id="KW-1185">Reference proteome</keyword>
<dbReference type="EMBL" id="BFAD01000008">
    <property type="protein sequence ID" value="GBE85967.1"/>
    <property type="molecule type" value="Genomic_DNA"/>
</dbReference>
<dbReference type="Proteomes" id="UP000287166">
    <property type="component" value="Unassembled WGS sequence"/>
</dbReference>
<feature type="compositionally biased region" description="Basic and acidic residues" evidence="1">
    <location>
        <begin position="13"/>
        <end position="28"/>
    </location>
</feature>
<feature type="region of interest" description="Disordered" evidence="1">
    <location>
        <begin position="737"/>
        <end position="855"/>
    </location>
</feature>
<feature type="compositionally biased region" description="Acidic residues" evidence="1">
    <location>
        <begin position="1012"/>
        <end position="1027"/>
    </location>
</feature>
<dbReference type="InParanoid" id="A0A401GUR3"/>
<feature type="region of interest" description="Disordered" evidence="1">
    <location>
        <begin position="1120"/>
        <end position="1140"/>
    </location>
</feature>
<dbReference type="OrthoDB" id="3270368at2759"/>
<feature type="region of interest" description="Disordered" evidence="1">
    <location>
        <begin position="652"/>
        <end position="723"/>
    </location>
</feature>
<protein>
    <submittedName>
        <fullName evidence="2">Uncharacterized protein</fullName>
    </submittedName>
</protein>
<feature type="region of interest" description="Disordered" evidence="1">
    <location>
        <begin position="1007"/>
        <end position="1040"/>
    </location>
</feature>